<evidence type="ECO:0000313" key="4">
    <source>
        <dbReference type="Proteomes" id="UP001166291"/>
    </source>
</evidence>
<dbReference type="PIRSF" id="PIRSF018249">
    <property type="entry name" value="MyrA_prd"/>
    <property type="match status" value="1"/>
</dbReference>
<dbReference type="Proteomes" id="UP001166291">
    <property type="component" value="Unassembled WGS sequence"/>
</dbReference>
<sequence>MPLLPLAHLLCPIDQSELQQDGNTWRCQNNHCFDIAKQGYVNLLPVQNKKSLDPGDSKEMIAARRDFLNSGVYQPIAIALANTVATLCQGRKQLGVLDAGCGEGYYLNAVSESLIQNEVALCATGLDISKWAVRSCKIRNPKLNGLVASNRQIPLPDHSQDIVLCTFGFPVFEEFKRVLKPGGHIVMADPGPEHLIELRSQIYDTVRRNPPADISAALGEGWQLSDSINVQFTSAPLSAEQFEHLLVMTPHLYRASREGRERAAKLQNIAISGDVLIRVISNSH</sequence>
<accession>A0ABS6VRN9</accession>
<dbReference type="GO" id="GO:0032259">
    <property type="term" value="P:methylation"/>
    <property type="evidence" value="ECO:0007669"/>
    <property type="project" value="UniProtKB-KW"/>
</dbReference>
<dbReference type="InterPro" id="IPR048647">
    <property type="entry name" value="RlmA_N"/>
</dbReference>
<dbReference type="InterPro" id="IPR013216">
    <property type="entry name" value="Methyltransf_11"/>
</dbReference>
<dbReference type="RefSeq" id="WP_219042617.1">
    <property type="nucleotide sequence ID" value="NZ_JAHWDQ010000001.1"/>
</dbReference>
<evidence type="ECO:0000313" key="3">
    <source>
        <dbReference type="EMBL" id="MBW2940420.1"/>
    </source>
</evidence>
<keyword evidence="3" id="KW-0489">Methyltransferase</keyword>
<protein>
    <submittedName>
        <fullName evidence="3">Methyltransferase domain-containing protein</fullName>
    </submittedName>
</protein>
<dbReference type="Pfam" id="PF08241">
    <property type="entry name" value="Methyltransf_11"/>
    <property type="match status" value="1"/>
</dbReference>
<keyword evidence="3" id="KW-0808">Transferase</keyword>
<dbReference type="InterPro" id="IPR050508">
    <property type="entry name" value="Methyltransf_Superfamily"/>
</dbReference>
<evidence type="ECO:0000259" key="2">
    <source>
        <dbReference type="Pfam" id="PF21302"/>
    </source>
</evidence>
<dbReference type="EMBL" id="JAHWDQ010000001">
    <property type="protein sequence ID" value="MBW2940420.1"/>
    <property type="molecule type" value="Genomic_DNA"/>
</dbReference>
<dbReference type="InterPro" id="IPR016718">
    <property type="entry name" value="rRNA_m1G-MeTrfase_A_prd"/>
</dbReference>
<evidence type="ECO:0000259" key="1">
    <source>
        <dbReference type="Pfam" id="PF08241"/>
    </source>
</evidence>
<name>A0ABS6VRN9_9GAMM</name>
<feature type="domain" description="Methyltransferase type 11" evidence="1">
    <location>
        <begin position="97"/>
        <end position="187"/>
    </location>
</feature>
<comment type="caution">
    <text evidence="3">The sequence shown here is derived from an EMBL/GenBank/DDBJ whole genome shotgun (WGS) entry which is preliminary data.</text>
</comment>
<dbReference type="Pfam" id="PF21302">
    <property type="entry name" value="Zn_ribbon_RlmA"/>
    <property type="match status" value="1"/>
</dbReference>
<feature type="domain" description="23S rRNA (guanine(745)-N(1))-methyltransferase N-terminal" evidence="2">
    <location>
        <begin position="10"/>
        <end position="51"/>
    </location>
</feature>
<dbReference type="PANTHER" id="PTHR42912">
    <property type="entry name" value="METHYLTRANSFERASE"/>
    <property type="match status" value="1"/>
</dbReference>
<keyword evidence="4" id="KW-1185">Reference proteome</keyword>
<proteinExistence type="predicted"/>
<gene>
    <name evidence="3" type="ORF">KXJ70_06525</name>
</gene>
<dbReference type="GO" id="GO:0008168">
    <property type="term" value="F:methyltransferase activity"/>
    <property type="evidence" value="ECO:0007669"/>
    <property type="project" value="UniProtKB-KW"/>
</dbReference>
<reference evidence="3" key="1">
    <citation type="submission" date="2021-07" db="EMBL/GenBank/DDBJ databases">
        <title>Zhongshania sp. CAU 1632 isolated from seawater.</title>
        <authorList>
            <person name="Kim W."/>
        </authorList>
    </citation>
    <scope>NUCLEOTIDE SEQUENCE</scope>
    <source>
        <strain evidence="3">CAU 1632</strain>
    </source>
</reference>
<dbReference type="CDD" id="cd02440">
    <property type="entry name" value="AdoMet_MTases"/>
    <property type="match status" value="1"/>
</dbReference>
<organism evidence="3 4">
    <name type="scientific">Zhongshania aquimaris</name>
    <dbReference type="NCBI Taxonomy" id="2857107"/>
    <lineage>
        <taxon>Bacteria</taxon>
        <taxon>Pseudomonadati</taxon>
        <taxon>Pseudomonadota</taxon>
        <taxon>Gammaproteobacteria</taxon>
        <taxon>Cellvibrionales</taxon>
        <taxon>Spongiibacteraceae</taxon>
        <taxon>Zhongshania</taxon>
    </lineage>
</organism>
<dbReference type="PANTHER" id="PTHR42912:SF45">
    <property type="entry name" value="23S RRNA (GUANINE(745)-N(1))-METHYLTRANSFERASE"/>
    <property type="match status" value="1"/>
</dbReference>